<reference evidence="4" key="1">
    <citation type="submission" date="2023-01" db="EMBL/GenBank/DDBJ databases">
        <title>Comparative Genomic Analysis of the Clinically-Derived Winkia Strain NY0527 Provides Evidence into the Taxonomic Reassignment of Winkia neuii and Characterizes Their Virulence Traits.</title>
        <authorList>
            <person name="Cai X."/>
            <person name="Peng Y."/>
            <person name="Li M."/>
            <person name="Qiu Y."/>
            <person name="Wang Y."/>
            <person name="Xu L."/>
            <person name="Hou Q."/>
        </authorList>
    </citation>
    <scope>NUCLEOTIDE SEQUENCE</scope>
    <source>
        <strain evidence="4">NY0527</strain>
    </source>
</reference>
<gene>
    <name evidence="4" type="ORF">PIG85_05255</name>
</gene>
<evidence type="ECO:0000313" key="4">
    <source>
        <dbReference type="EMBL" id="WCE47056.1"/>
    </source>
</evidence>
<dbReference type="InterPro" id="IPR036129">
    <property type="entry name" value="Glycerate_kinase_sf"/>
</dbReference>
<sequence>MKVAVFSSNIEGGDPRKVCADAVFGWKQAAPGDEVVPFVGGPRGTQIALGLQALGWEEGPAFAVEDCMGNLVSVPSLRSGRKIYIDCAGVANPRSAGHEEAFRSGPGSKGIGLALVHALELTPEQLYVALGPACAVDLGRAAFEELAKAGYERLPVPVTVLTEDGRPLLGLSGTASDFRGEHRSEALRLQKRVKEGAAFLRSLEEHSLQQAVLISAVGTAEGSGSGAGAAEVLRLMGAKLARATSWLANLQDIPTVLNGCDLAVVFEDEIHSQVLASSLSAYVGQAGQEAAIPTVMVPQKCSLSRPEVAHFGINAIFSHPELSASEVGLRLARTWSHP</sequence>
<dbReference type="Pfam" id="PF02595">
    <property type="entry name" value="Gly_kinase"/>
    <property type="match status" value="1"/>
</dbReference>
<keyword evidence="2" id="KW-0808">Transferase</keyword>
<evidence type="ECO:0000256" key="3">
    <source>
        <dbReference type="ARBA" id="ARBA00022777"/>
    </source>
</evidence>
<dbReference type="InterPro" id="IPR018197">
    <property type="entry name" value="Glycerate_kinase_RE-like"/>
</dbReference>
<dbReference type="Gene3D" id="3.40.50.10350">
    <property type="entry name" value="Glycerate kinase, domain 1"/>
    <property type="match status" value="1"/>
</dbReference>
<dbReference type="Gene3D" id="3.90.1510.10">
    <property type="entry name" value="Glycerate kinase, domain 2"/>
    <property type="match status" value="1"/>
</dbReference>
<comment type="similarity">
    <text evidence="1">Belongs to the glycerate kinase type-1 family.</text>
</comment>
<dbReference type="InterPro" id="IPR004381">
    <property type="entry name" value="Glycerate_kinase"/>
</dbReference>
<dbReference type="Proteomes" id="UP001211044">
    <property type="component" value="Chromosome"/>
</dbReference>
<keyword evidence="3 4" id="KW-0418">Kinase</keyword>
<dbReference type="InterPro" id="IPR018193">
    <property type="entry name" value="Glyc_kinase_flavodox-like_fold"/>
</dbReference>
<dbReference type="GO" id="GO:0008887">
    <property type="term" value="F:glycerate kinase activity"/>
    <property type="evidence" value="ECO:0007669"/>
    <property type="project" value="InterPro"/>
</dbReference>
<dbReference type="EMBL" id="CP116394">
    <property type="protein sequence ID" value="WCE47056.1"/>
    <property type="molecule type" value="Genomic_DNA"/>
</dbReference>
<dbReference type="SUPFAM" id="SSF110738">
    <property type="entry name" value="Glycerate kinase I"/>
    <property type="match status" value="1"/>
</dbReference>
<dbReference type="GO" id="GO:0031388">
    <property type="term" value="P:organic acid phosphorylation"/>
    <property type="evidence" value="ECO:0007669"/>
    <property type="project" value="InterPro"/>
</dbReference>
<evidence type="ECO:0000313" key="5">
    <source>
        <dbReference type="Proteomes" id="UP001211044"/>
    </source>
</evidence>
<proteinExistence type="inferred from homology"/>
<accession>A0AB38XRW9</accession>
<name>A0AB38XRW9_9ACTO</name>
<dbReference type="AlphaFoldDB" id="A0AB38XRW9"/>
<organism evidence="4 5">
    <name type="scientific">Winkia neuii subsp. anitrata</name>
    <dbReference type="NCBI Taxonomy" id="29318"/>
    <lineage>
        <taxon>Bacteria</taxon>
        <taxon>Bacillati</taxon>
        <taxon>Actinomycetota</taxon>
        <taxon>Actinomycetes</taxon>
        <taxon>Actinomycetales</taxon>
        <taxon>Actinomycetaceae</taxon>
        <taxon>Winkia</taxon>
    </lineage>
</organism>
<dbReference type="KEGG" id="wne:PIG85_05255"/>
<dbReference type="RefSeq" id="WP_048707299.1">
    <property type="nucleotide sequence ID" value="NZ_CP116394.1"/>
</dbReference>
<protein>
    <submittedName>
        <fullName evidence="4">Glycerate kinase</fullName>
    </submittedName>
</protein>
<evidence type="ECO:0000256" key="1">
    <source>
        <dbReference type="ARBA" id="ARBA00006284"/>
    </source>
</evidence>
<evidence type="ECO:0000256" key="2">
    <source>
        <dbReference type="ARBA" id="ARBA00022679"/>
    </source>
</evidence>